<dbReference type="InterPro" id="IPR008936">
    <property type="entry name" value="Rho_GTPase_activation_prot"/>
</dbReference>
<dbReference type="AlphaFoldDB" id="A0A979FK86"/>
<dbReference type="RefSeq" id="XP_047736952.1">
    <property type="nucleotide sequence ID" value="XM_047880996.1"/>
</dbReference>
<keyword evidence="1" id="KW-0343">GTPase activation</keyword>
<dbReference type="CDD" id="cd00159">
    <property type="entry name" value="RhoGAP"/>
    <property type="match status" value="1"/>
</dbReference>
<dbReference type="InterPro" id="IPR046349">
    <property type="entry name" value="C1-like_sf"/>
</dbReference>
<sequence>MAPLLASFNKSPFNSPVLAKLRCWTARLRSNRSEALVSTSCNNEECDDIIQTDEASGASFWTPQCNYLTRALTTPDSGIASLPKQRVEKDSAFEEADWSGLGMRNRLQFGTPVTFGIPEAKIKDGGNIGSCRFSPGTNFQDALNKNSSIVSSPFSDKCVDLPSAMDNISPLIAESSGDENCLSLADLNSPKCWATSFSDNEEPSHALGRSPVDFGLLCQANAGRELACTARPFRDKEIQPITVKNMGIKDEFHQQSILVCISQIQNDGMLGGGDPTSLVGEDYKTPASHHSLRPHSFSKLYTCDKCGHFLRGFFHQGQYCKDCDLIVHRTCAATGLPACTPKSFQRIALASVFGLSLCNQITNQDSMVPLLLVRCCDELLLRARALPTLDLYRLYRTAPPQDALNNLRQDCDRVYPDLYKLDLTPYEPHTIAYLVKRYLQELPEPVIPELFYSNFVEAARSYDSEDECLKYFAQLLTNFPKHHYDTIKFLMVHFLQLCELQVSRGNKEPPTILLRSMSHVLMRPPWDKIIELARNTEAHMRIMEILLRRVDWGVTVPTFDTAPPPRPPYPNAVSPTSPYSSGTPVPAPISISGVDKAPRSLQEAEWYWGGISRDHVNVLMKDAKDGTFLVRDASTGNNEYTLTLRKGGSNKLIKIFHCNGKYGFTEPYVFNSVVELVNYCCEKSLSKFNKDLDIRLLYAVPKYAYYKEASNDDVEEVQKKIFEINYELKEKQAQYDGYFSKHESLNQEYNTSRQGIEAYNDTLDWIESHLKQYSKFLTEAQPHEINDLKANRDILQHRLGNVQRAKEIHRNIAQQQLEEYRQLERQFSILKGEINSLSNTRKELINILEAKGISPEKFELDPVEPGQIQQLSKDVYNEATWFFDECSRDDATRMLKGKPDGTFLIRVRPPGSYALSISCGNEVQHCLIYKSDDGYGFAEPYLIYGSLKELVVHYSRNSLLIHNDLLNTPLTYPVKSVVPAGNS</sequence>
<feature type="domain" description="Rho-GAP" evidence="8">
    <location>
        <begin position="355"/>
        <end position="554"/>
    </location>
</feature>
<dbReference type="CDD" id="cd20830">
    <property type="entry name" value="C1_PIK3R-like_rpt2"/>
    <property type="match status" value="1"/>
</dbReference>
<dbReference type="InterPro" id="IPR000980">
    <property type="entry name" value="SH2"/>
</dbReference>
<dbReference type="FunFam" id="3.30.505.10:FF:000080">
    <property type="entry name" value="Pi3K21B, isoform C"/>
    <property type="match status" value="1"/>
</dbReference>
<dbReference type="SMART" id="SM00252">
    <property type="entry name" value="SH2"/>
    <property type="match status" value="2"/>
</dbReference>
<keyword evidence="3" id="KW-0862">Zinc</keyword>
<evidence type="ECO:0000259" key="7">
    <source>
        <dbReference type="PROSITE" id="PS50081"/>
    </source>
</evidence>
<evidence type="ECO:0000256" key="3">
    <source>
        <dbReference type="ARBA" id="ARBA00022833"/>
    </source>
</evidence>
<evidence type="ECO:0000313" key="9">
    <source>
        <dbReference type="Proteomes" id="UP000694843"/>
    </source>
</evidence>
<evidence type="ECO:0000256" key="1">
    <source>
        <dbReference type="ARBA" id="ARBA00022468"/>
    </source>
</evidence>
<dbReference type="GO" id="GO:0005096">
    <property type="term" value="F:GTPase activator activity"/>
    <property type="evidence" value="ECO:0007669"/>
    <property type="project" value="UniProtKB-KW"/>
</dbReference>
<organism evidence="9 10">
    <name type="scientific">Hyalella azteca</name>
    <name type="common">Amphipod</name>
    <dbReference type="NCBI Taxonomy" id="294128"/>
    <lineage>
        <taxon>Eukaryota</taxon>
        <taxon>Metazoa</taxon>
        <taxon>Ecdysozoa</taxon>
        <taxon>Arthropoda</taxon>
        <taxon>Crustacea</taxon>
        <taxon>Multicrustacea</taxon>
        <taxon>Malacostraca</taxon>
        <taxon>Eumalacostraca</taxon>
        <taxon>Peracarida</taxon>
        <taxon>Amphipoda</taxon>
        <taxon>Senticaudata</taxon>
        <taxon>Talitrida</taxon>
        <taxon>Talitroidea</taxon>
        <taxon>Hyalellidae</taxon>
        <taxon>Hyalella</taxon>
    </lineage>
</organism>
<dbReference type="PROSITE" id="PS00479">
    <property type="entry name" value="ZF_DAG_PE_1"/>
    <property type="match status" value="1"/>
</dbReference>
<evidence type="ECO:0000259" key="6">
    <source>
        <dbReference type="PROSITE" id="PS50001"/>
    </source>
</evidence>
<dbReference type="Gene3D" id="3.30.60.20">
    <property type="match status" value="1"/>
</dbReference>
<feature type="coiled-coil region" evidence="5">
    <location>
        <begin position="714"/>
        <end position="748"/>
    </location>
</feature>
<dbReference type="PRINTS" id="PR00401">
    <property type="entry name" value="SH2DOMAIN"/>
</dbReference>
<accession>A0A979FK86</accession>
<dbReference type="PROSITE" id="PS50238">
    <property type="entry name" value="RHOGAP"/>
    <property type="match status" value="1"/>
</dbReference>
<dbReference type="PROSITE" id="PS50081">
    <property type="entry name" value="ZF_DAG_PE_2"/>
    <property type="match status" value="1"/>
</dbReference>
<evidence type="ECO:0000256" key="4">
    <source>
        <dbReference type="PROSITE-ProRule" id="PRU00191"/>
    </source>
</evidence>
<evidence type="ECO:0000259" key="8">
    <source>
        <dbReference type="PROSITE" id="PS50238"/>
    </source>
</evidence>
<dbReference type="GO" id="GO:0007165">
    <property type="term" value="P:signal transduction"/>
    <property type="evidence" value="ECO:0007669"/>
    <property type="project" value="InterPro"/>
</dbReference>
<dbReference type="InterPro" id="IPR051854">
    <property type="entry name" value="Rho-type_GAP"/>
</dbReference>
<name>A0A979FK86_HYAAZ</name>
<dbReference type="SMART" id="SM00109">
    <property type="entry name" value="C1"/>
    <property type="match status" value="1"/>
</dbReference>
<dbReference type="SUPFAM" id="SSF57889">
    <property type="entry name" value="Cysteine-rich domain"/>
    <property type="match status" value="1"/>
</dbReference>
<dbReference type="GO" id="GO:0046872">
    <property type="term" value="F:metal ion binding"/>
    <property type="evidence" value="ECO:0007669"/>
    <property type="project" value="UniProtKB-KW"/>
</dbReference>
<feature type="domain" description="SH2" evidence="6">
    <location>
        <begin position="606"/>
        <end position="700"/>
    </location>
</feature>
<dbReference type="PANTHER" id="PTHR46075:SF5">
    <property type="entry name" value="PHOSPHATIDYLINOSITOL 3-KINASE REGULATORY SUBUNIT ALPHA"/>
    <property type="match status" value="1"/>
</dbReference>
<dbReference type="InterPro" id="IPR002219">
    <property type="entry name" value="PKC_DAG/PE"/>
</dbReference>
<protein>
    <submittedName>
        <fullName evidence="10">Phosphatidylinositol 3-kinase regulatory subunit alpha isoform X2</fullName>
    </submittedName>
</protein>
<dbReference type="SUPFAM" id="SSF48350">
    <property type="entry name" value="GTPase activation domain, GAP"/>
    <property type="match status" value="1"/>
</dbReference>
<reference evidence="10" key="1">
    <citation type="submission" date="2025-08" db="UniProtKB">
        <authorList>
            <consortium name="RefSeq"/>
        </authorList>
    </citation>
    <scope>IDENTIFICATION</scope>
    <source>
        <tissue evidence="10">Whole organism</tissue>
    </source>
</reference>
<keyword evidence="5" id="KW-0175">Coiled coil</keyword>
<evidence type="ECO:0000313" key="10">
    <source>
        <dbReference type="RefSeq" id="XP_047736952.1"/>
    </source>
</evidence>
<feature type="domain" description="Phorbol-ester/DAG-type" evidence="7">
    <location>
        <begin position="289"/>
        <end position="339"/>
    </location>
</feature>
<dbReference type="Pfam" id="PF00130">
    <property type="entry name" value="C1_1"/>
    <property type="match status" value="1"/>
</dbReference>
<dbReference type="PROSITE" id="PS50001">
    <property type="entry name" value="SH2"/>
    <property type="match status" value="2"/>
</dbReference>
<dbReference type="CTD" id="33203"/>
<dbReference type="Pfam" id="PF16454">
    <property type="entry name" value="PI3K_P85_iSH2"/>
    <property type="match status" value="1"/>
</dbReference>
<keyword evidence="9" id="KW-1185">Reference proteome</keyword>
<dbReference type="PANTHER" id="PTHR46075">
    <property type="entry name" value="CHIMERIN FAMILY MEMBER"/>
    <property type="match status" value="1"/>
</dbReference>
<dbReference type="Pfam" id="PF00017">
    <property type="entry name" value="SH2"/>
    <property type="match status" value="2"/>
</dbReference>
<feature type="domain" description="SH2" evidence="6">
    <location>
        <begin position="881"/>
        <end position="974"/>
    </location>
</feature>
<dbReference type="GeneID" id="108677079"/>
<dbReference type="Gene3D" id="3.30.505.10">
    <property type="entry name" value="SH2 domain"/>
    <property type="match status" value="2"/>
</dbReference>
<keyword evidence="2" id="KW-0479">Metal-binding</keyword>
<proteinExistence type="predicted"/>
<evidence type="ECO:0000256" key="5">
    <source>
        <dbReference type="SAM" id="Coils"/>
    </source>
</evidence>
<gene>
    <name evidence="10" type="primary">LOC108677079</name>
</gene>
<dbReference type="OMA" id="EMIDVQV"/>
<keyword evidence="4" id="KW-0727">SH2 domain</keyword>
<dbReference type="InterPro" id="IPR000198">
    <property type="entry name" value="RhoGAP_dom"/>
</dbReference>
<dbReference type="Gene3D" id="1.10.287.1490">
    <property type="match status" value="1"/>
</dbReference>
<dbReference type="SMART" id="SM00324">
    <property type="entry name" value="RhoGAP"/>
    <property type="match status" value="1"/>
</dbReference>
<dbReference type="InterPro" id="IPR036860">
    <property type="entry name" value="SH2_dom_sf"/>
</dbReference>
<dbReference type="Pfam" id="PF00620">
    <property type="entry name" value="RhoGAP"/>
    <property type="match status" value="1"/>
</dbReference>
<dbReference type="Gene3D" id="1.10.555.10">
    <property type="entry name" value="Rho GTPase activation protein"/>
    <property type="match status" value="1"/>
</dbReference>
<dbReference type="SUPFAM" id="SSF55550">
    <property type="entry name" value="SH2 domain"/>
    <property type="match status" value="2"/>
</dbReference>
<dbReference type="PRINTS" id="PR00678">
    <property type="entry name" value="PI3KINASEP85"/>
</dbReference>
<dbReference type="Proteomes" id="UP000694843">
    <property type="component" value="Unplaced"/>
</dbReference>
<evidence type="ECO:0000256" key="2">
    <source>
        <dbReference type="ARBA" id="ARBA00022723"/>
    </source>
</evidence>
<dbReference type="FunFam" id="3.30.505.10:FF:000100">
    <property type="entry name" value="phosphatidylinositol 3-kinase regulatory subunit gamma"/>
    <property type="match status" value="1"/>
</dbReference>
<dbReference type="InterPro" id="IPR032498">
    <property type="entry name" value="PI3K_P85_iSH2"/>
</dbReference>
<feature type="coiled-coil region" evidence="5">
    <location>
        <begin position="785"/>
        <end position="840"/>
    </location>
</feature>